<keyword evidence="5" id="KW-0479">Metal-binding</keyword>
<dbReference type="InterPro" id="IPR011009">
    <property type="entry name" value="Kinase-like_dom_sf"/>
</dbReference>
<comment type="caution">
    <text evidence="16">The sequence shown here is derived from an EMBL/GenBank/DDBJ whole genome shotgun (WGS) entry which is preliminary data.</text>
</comment>
<keyword evidence="17" id="KW-1185">Reference proteome</keyword>
<dbReference type="GO" id="GO:0009742">
    <property type="term" value="P:brassinosteroid mediated signaling pathway"/>
    <property type="evidence" value="ECO:0007669"/>
    <property type="project" value="TreeGrafter"/>
</dbReference>
<dbReference type="InterPro" id="IPR000719">
    <property type="entry name" value="Prot_kinase_dom"/>
</dbReference>
<proteinExistence type="inferred from homology"/>
<dbReference type="STRING" id="542762.A0A4V3WLR3"/>
<dbReference type="InterPro" id="IPR017441">
    <property type="entry name" value="Protein_kinase_ATP_BS"/>
</dbReference>
<dbReference type="InterPro" id="IPR008271">
    <property type="entry name" value="Ser/Thr_kinase_AS"/>
</dbReference>
<evidence type="ECO:0000259" key="15">
    <source>
        <dbReference type="PROSITE" id="PS50011"/>
    </source>
</evidence>
<evidence type="ECO:0000256" key="1">
    <source>
        <dbReference type="ARBA" id="ARBA00005527"/>
    </source>
</evidence>
<evidence type="ECO:0000256" key="11">
    <source>
        <dbReference type="ARBA" id="ARBA00047899"/>
    </source>
</evidence>
<dbReference type="EC" id="2.7.11.1" evidence="2"/>
<accession>A0A4V3WLR3</accession>
<dbReference type="Gene3D" id="3.30.40.10">
    <property type="entry name" value="Zinc/RING finger domain, C3HC4 (zinc finger)"/>
    <property type="match status" value="1"/>
</dbReference>
<dbReference type="GO" id="GO:0005737">
    <property type="term" value="C:cytoplasm"/>
    <property type="evidence" value="ECO:0007669"/>
    <property type="project" value="TreeGrafter"/>
</dbReference>
<dbReference type="GO" id="GO:0030154">
    <property type="term" value="P:cell differentiation"/>
    <property type="evidence" value="ECO:0007669"/>
    <property type="project" value="TreeGrafter"/>
</dbReference>
<dbReference type="InterPro" id="IPR039192">
    <property type="entry name" value="STKc_GSK3"/>
</dbReference>
<dbReference type="EMBL" id="SDRB02010559">
    <property type="protein sequence ID" value="THG05777.1"/>
    <property type="molecule type" value="Genomic_DNA"/>
</dbReference>
<evidence type="ECO:0000256" key="3">
    <source>
        <dbReference type="ARBA" id="ARBA00022527"/>
    </source>
</evidence>
<keyword evidence="10 13" id="KW-0067">ATP-binding</keyword>
<dbReference type="Proteomes" id="UP000306102">
    <property type="component" value="Unassembled WGS sequence"/>
</dbReference>
<dbReference type="Gene3D" id="3.30.200.20">
    <property type="entry name" value="Phosphorylase Kinase, domain 1"/>
    <property type="match status" value="1"/>
</dbReference>
<dbReference type="GO" id="GO:0008270">
    <property type="term" value="F:zinc ion binding"/>
    <property type="evidence" value="ECO:0007669"/>
    <property type="project" value="UniProtKB-KW"/>
</dbReference>
<keyword evidence="9" id="KW-0862">Zinc</keyword>
<feature type="domain" description="Protein kinase" evidence="15">
    <location>
        <begin position="40"/>
        <end position="324"/>
    </location>
</feature>
<evidence type="ECO:0000256" key="9">
    <source>
        <dbReference type="ARBA" id="ARBA00022833"/>
    </source>
</evidence>
<dbReference type="GO" id="GO:0004674">
    <property type="term" value="F:protein serine/threonine kinase activity"/>
    <property type="evidence" value="ECO:0007669"/>
    <property type="project" value="UniProtKB-KW"/>
</dbReference>
<dbReference type="GO" id="GO:0005524">
    <property type="term" value="F:ATP binding"/>
    <property type="evidence" value="ECO:0007669"/>
    <property type="project" value="UniProtKB-UniRule"/>
</dbReference>
<dbReference type="Gene3D" id="1.10.510.10">
    <property type="entry name" value="Transferase(Phosphotransferase) domain 1"/>
    <property type="match status" value="1"/>
</dbReference>
<evidence type="ECO:0000313" key="17">
    <source>
        <dbReference type="Proteomes" id="UP000306102"/>
    </source>
</evidence>
<dbReference type="PROSITE" id="PS00108">
    <property type="entry name" value="PROTEIN_KINASE_ST"/>
    <property type="match status" value="1"/>
</dbReference>
<dbReference type="PROSITE" id="PS50011">
    <property type="entry name" value="PROTEIN_KINASE_DOM"/>
    <property type="match status" value="1"/>
</dbReference>
<gene>
    <name evidence="16" type="ORF">TEA_007625</name>
</gene>
<dbReference type="PANTHER" id="PTHR24057">
    <property type="entry name" value="GLYCOGEN SYNTHASE KINASE-3 ALPHA"/>
    <property type="match status" value="1"/>
</dbReference>
<feature type="binding site" evidence="13">
    <location>
        <position position="70"/>
    </location>
    <ligand>
        <name>ATP</name>
        <dbReference type="ChEBI" id="CHEBI:30616"/>
    </ligand>
</feature>
<dbReference type="PANTHER" id="PTHR24057:SF42">
    <property type="entry name" value="SHAGGY-RELATED PROTEIN KINASE ETA"/>
    <property type="match status" value="1"/>
</dbReference>
<comment type="similarity">
    <text evidence="1">Belongs to the protein kinase superfamily. CMGC Ser/Thr protein kinase family. GSK-3 subfamily.</text>
</comment>
<dbReference type="Pfam" id="PF00069">
    <property type="entry name" value="Pkinase"/>
    <property type="match status" value="1"/>
</dbReference>
<dbReference type="CDD" id="cd14137">
    <property type="entry name" value="STKc_GSK3"/>
    <property type="match status" value="1"/>
</dbReference>
<evidence type="ECO:0000256" key="6">
    <source>
        <dbReference type="ARBA" id="ARBA00022741"/>
    </source>
</evidence>
<dbReference type="SMART" id="SM00220">
    <property type="entry name" value="S_TKc"/>
    <property type="match status" value="1"/>
</dbReference>
<evidence type="ECO:0000256" key="14">
    <source>
        <dbReference type="SAM" id="MobiDB-lite"/>
    </source>
</evidence>
<feature type="region of interest" description="Disordered" evidence="14">
    <location>
        <begin position="482"/>
        <end position="504"/>
    </location>
</feature>
<comment type="catalytic activity">
    <reaction evidence="12">
        <text>L-seryl-[protein] + ATP = O-phospho-L-seryl-[protein] + ADP + H(+)</text>
        <dbReference type="Rhea" id="RHEA:17989"/>
        <dbReference type="Rhea" id="RHEA-COMP:9863"/>
        <dbReference type="Rhea" id="RHEA-COMP:11604"/>
        <dbReference type="ChEBI" id="CHEBI:15378"/>
        <dbReference type="ChEBI" id="CHEBI:29999"/>
        <dbReference type="ChEBI" id="CHEBI:30616"/>
        <dbReference type="ChEBI" id="CHEBI:83421"/>
        <dbReference type="ChEBI" id="CHEBI:456216"/>
        <dbReference type="EC" id="2.7.11.1"/>
    </reaction>
</comment>
<evidence type="ECO:0000313" key="16">
    <source>
        <dbReference type="EMBL" id="THG05777.1"/>
    </source>
</evidence>
<dbReference type="InterPro" id="IPR050591">
    <property type="entry name" value="GSK-3"/>
</dbReference>
<keyword evidence="7" id="KW-0863">Zinc-finger</keyword>
<keyword evidence="8" id="KW-0418">Kinase</keyword>
<evidence type="ECO:0000256" key="13">
    <source>
        <dbReference type="PROSITE-ProRule" id="PRU10141"/>
    </source>
</evidence>
<keyword evidence="3" id="KW-0723">Serine/threonine-protein kinase</keyword>
<dbReference type="FunFam" id="1.10.510.10:FF:000082">
    <property type="entry name" value="Shaggy-related protein kinase kappa"/>
    <property type="match status" value="1"/>
</dbReference>
<evidence type="ECO:0000256" key="7">
    <source>
        <dbReference type="ARBA" id="ARBA00022771"/>
    </source>
</evidence>
<evidence type="ECO:0000256" key="2">
    <source>
        <dbReference type="ARBA" id="ARBA00012513"/>
    </source>
</evidence>
<dbReference type="SMR" id="A0A4V3WLR3"/>
<organism evidence="16 17">
    <name type="scientific">Camellia sinensis var. sinensis</name>
    <name type="common">China tea</name>
    <dbReference type="NCBI Taxonomy" id="542762"/>
    <lineage>
        <taxon>Eukaryota</taxon>
        <taxon>Viridiplantae</taxon>
        <taxon>Streptophyta</taxon>
        <taxon>Embryophyta</taxon>
        <taxon>Tracheophyta</taxon>
        <taxon>Spermatophyta</taxon>
        <taxon>Magnoliopsida</taxon>
        <taxon>eudicotyledons</taxon>
        <taxon>Gunneridae</taxon>
        <taxon>Pentapetalae</taxon>
        <taxon>asterids</taxon>
        <taxon>Ericales</taxon>
        <taxon>Theaceae</taxon>
        <taxon>Camellia</taxon>
    </lineage>
</organism>
<dbReference type="GO" id="GO:0005634">
    <property type="term" value="C:nucleus"/>
    <property type="evidence" value="ECO:0007669"/>
    <property type="project" value="TreeGrafter"/>
</dbReference>
<evidence type="ECO:0000256" key="8">
    <source>
        <dbReference type="ARBA" id="ARBA00022777"/>
    </source>
</evidence>
<comment type="catalytic activity">
    <reaction evidence="11">
        <text>L-threonyl-[protein] + ATP = O-phospho-L-threonyl-[protein] + ADP + H(+)</text>
        <dbReference type="Rhea" id="RHEA:46608"/>
        <dbReference type="Rhea" id="RHEA-COMP:11060"/>
        <dbReference type="Rhea" id="RHEA-COMP:11605"/>
        <dbReference type="ChEBI" id="CHEBI:15378"/>
        <dbReference type="ChEBI" id="CHEBI:30013"/>
        <dbReference type="ChEBI" id="CHEBI:30616"/>
        <dbReference type="ChEBI" id="CHEBI:61977"/>
        <dbReference type="ChEBI" id="CHEBI:456216"/>
        <dbReference type="EC" id="2.7.11.1"/>
    </reaction>
</comment>
<dbReference type="SMART" id="SM00744">
    <property type="entry name" value="RINGv"/>
    <property type="match status" value="1"/>
</dbReference>
<dbReference type="SUPFAM" id="SSF56112">
    <property type="entry name" value="Protein kinase-like (PK-like)"/>
    <property type="match status" value="1"/>
</dbReference>
<sequence>MADDKEISAPVVDSNDTVTGHIISTTIGGKNGEPKQTISYMAERVVGTGSFGIVFQAKCLETGETVAIKKVLQDRRYKNRELQLMRTMDHPNVVSLKHCFFSTTSKDELFLNLVMEYVPETIYRVLKHYSNLNQRMPLIYVKLYTYQIFRGLAYMHNVPGVCHRDLKPQNVLVDPLSHQVKICDFGSAKMLVKGEANIAYICSRFYRAPELIFGATEYTTSIDIWSAGCVLAELLLGQPLFPGENAVEQLVEIIKVLGTPTREEIRCMNPGYTDFRFPQIKAHPWHKVFHQRMPPEAIDLASRLLQYSPSLRCTALEACAHPFFDELREPNVRLPNGRPLPPLFNFKQELAGASLELVGKNVVVVPVAVLQCALLTSTQSDLHFVWHVFDPETVIMDDELSDGKGTSEALNSVDESVSETVIVIRSEAEQRAENGNPNENSNDSKQDKDYCAIDVKCGSDDRNGKFEQNMGGERVCRICHLSSDPSSSPSSSKTPTRTKATRTRTTATDSTMIATSSSAAAARDGLNLIELGCGCKDELGIAHGDCAKAWFTFKGNR</sequence>
<evidence type="ECO:0000256" key="5">
    <source>
        <dbReference type="ARBA" id="ARBA00022723"/>
    </source>
</evidence>
<name>A0A4V3WLR3_CAMSN</name>
<evidence type="ECO:0000256" key="12">
    <source>
        <dbReference type="ARBA" id="ARBA00048679"/>
    </source>
</evidence>
<dbReference type="FunFam" id="3.30.200.20:FF:000009">
    <property type="entry name" value="Glycogen synthase kinase-3 beta"/>
    <property type="match status" value="1"/>
</dbReference>
<dbReference type="InterPro" id="IPR013083">
    <property type="entry name" value="Znf_RING/FYVE/PHD"/>
</dbReference>
<dbReference type="AlphaFoldDB" id="A0A4V3WLR3"/>
<keyword evidence="6 13" id="KW-0547">Nucleotide-binding</keyword>
<protein>
    <recommendedName>
        <fullName evidence="2">non-specific serine/threonine protein kinase</fullName>
        <ecNumber evidence="2">2.7.11.1</ecNumber>
    </recommendedName>
</protein>
<reference evidence="16 17" key="1">
    <citation type="journal article" date="2018" name="Proc. Natl. Acad. Sci. U.S.A.">
        <title>Draft genome sequence of Camellia sinensis var. sinensis provides insights into the evolution of the tea genome and tea quality.</title>
        <authorList>
            <person name="Wei C."/>
            <person name="Yang H."/>
            <person name="Wang S."/>
            <person name="Zhao J."/>
            <person name="Liu C."/>
            <person name="Gao L."/>
            <person name="Xia E."/>
            <person name="Lu Y."/>
            <person name="Tai Y."/>
            <person name="She G."/>
            <person name="Sun J."/>
            <person name="Cao H."/>
            <person name="Tong W."/>
            <person name="Gao Q."/>
            <person name="Li Y."/>
            <person name="Deng W."/>
            <person name="Jiang X."/>
            <person name="Wang W."/>
            <person name="Chen Q."/>
            <person name="Zhang S."/>
            <person name="Li H."/>
            <person name="Wu J."/>
            <person name="Wang P."/>
            <person name="Li P."/>
            <person name="Shi C."/>
            <person name="Zheng F."/>
            <person name="Jian J."/>
            <person name="Huang B."/>
            <person name="Shan D."/>
            <person name="Shi M."/>
            <person name="Fang C."/>
            <person name="Yue Y."/>
            <person name="Li F."/>
            <person name="Li D."/>
            <person name="Wei S."/>
            <person name="Han B."/>
            <person name="Jiang C."/>
            <person name="Yin Y."/>
            <person name="Xia T."/>
            <person name="Zhang Z."/>
            <person name="Bennetzen J.L."/>
            <person name="Zhao S."/>
            <person name="Wan X."/>
        </authorList>
    </citation>
    <scope>NUCLEOTIDE SEQUENCE [LARGE SCALE GENOMIC DNA]</scope>
    <source>
        <strain evidence="17">cv. Shuchazao</strain>
        <tissue evidence="16">Leaf</tissue>
    </source>
</reference>
<evidence type="ECO:0000256" key="10">
    <source>
        <dbReference type="ARBA" id="ARBA00022840"/>
    </source>
</evidence>
<dbReference type="InterPro" id="IPR011016">
    <property type="entry name" value="Znf_RING-CH"/>
</dbReference>
<keyword evidence="4" id="KW-0808">Transferase</keyword>
<dbReference type="PROSITE" id="PS00107">
    <property type="entry name" value="PROTEIN_KINASE_ATP"/>
    <property type="match status" value="1"/>
</dbReference>
<evidence type="ECO:0000256" key="4">
    <source>
        <dbReference type="ARBA" id="ARBA00022679"/>
    </source>
</evidence>
<feature type="region of interest" description="Disordered" evidence="14">
    <location>
        <begin position="427"/>
        <end position="446"/>
    </location>
</feature>